<organism evidence="1 2">
    <name type="scientific">Ilex paraguariensis</name>
    <name type="common">yerba mate</name>
    <dbReference type="NCBI Taxonomy" id="185542"/>
    <lineage>
        <taxon>Eukaryota</taxon>
        <taxon>Viridiplantae</taxon>
        <taxon>Streptophyta</taxon>
        <taxon>Embryophyta</taxon>
        <taxon>Tracheophyta</taxon>
        <taxon>Spermatophyta</taxon>
        <taxon>Magnoliopsida</taxon>
        <taxon>eudicotyledons</taxon>
        <taxon>Gunneridae</taxon>
        <taxon>Pentapetalae</taxon>
        <taxon>asterids</taxon>
        <taxon>campanulids</taxon>
        <taxon>Aquifoliales</taxon>
        <taxon>Aquifoliaceae</taxon>
        <taxon>Ilex</taxon>
    </lineage>
</organism>
<accession>A0ABC8RXM2</accession>
<evidence type="ECO:0000313" key="2">
    <source>
        <dbReference type="Proteomes" id="UP001642360"/>
    </source>
</evidence>
<name>A0ABC8RXM2_9AQUA</name>
<dbReference type="AlphaFoldDB" id="A0ABC8RXM2"/>
<protein>
    <submittedName>
        <fullName evidence="1">Uncharacterized protein</fullName>
    </submittedName>
</protein>
<evidence type="ECO:0000313" key="1">
    <source>
        <dbReference type="EMBL" id="CAK9147729.1"/>
    </source>
</evidence>
<sequence length="59" mass="6443">RTMLIEREDVPIPIDLEEIGVVPREEMVMGGAGLSSCKGSNSWVLSVGCRGAGDRHRFE</sequence>
<proteinExistence type="predicted"/>
<comment type="caution">
    <text evidence="1">The sequence shown here is derived from an EMBL/GenBank/DDBJ whole genome shotgun (WGS) entry which is preliminary data.</text>
</comment>
<dbReference type="Proteomes" id="UP001642360">
    <property type="component" value="Unassembled WGS sequence"/>
</dbReference>
<feature type="non-terminal residue" evidence="1">
    <location>
        <position position="1"/>
    </location>
</feature>
<gene>
    <name evidence="1" type="ORF">ILEXP_LOCUS15669</name>
</gene>
<reference evidence="1 2" key="1">
    <citation type="submission" date="2024-02" db="EMBL/GenBank/DDBJ databases">
        <authorList>
            <person name="Vignale AGUSTIN F."/>
            <person name="Sosa J E."/>
            <person name="Modenutti C."/>
        </authorList>
    </citation>
    <scope>NUCLEOTIDE SEQUENCE [LARGE SCALE GENOMIC DNA]</scope>
</reference>
<dbReference type="EMBL" id="CAUOFW020001724">
    <property type="protein sequence ID" value="CAK9147729.1"/>
    <property type="molecule type" value="Genomic_DNA"/>
</dbReference>
<keyword evidence="2" id="KW-1185">Reference proteome</keyword>